<dbReference type="RefSeq" id="WP_181022475.1">
    <property type="nucleotide sequence ID" value="NZ_FNUL01000003.1"/>
</dbReference>
<evidence type="ECO:0000259" key="1">
    <source>
        <dbReference type="PROSITE" id="PS50844"/>
    </source>
</evidence>
<organism evidence="2 3">
    <name type="scientific">Lachnospira multipara</name>
    <dbReference type="NCBI Taxonomy" id="28051"/>
    <lineage>
        <taxon>Bacteria</taxon>
        <taxon>Bacillati</taxon>
        <taxon>Bacillota</taxon>
        <taxon>Clostridia</taxon>
        <taxon>Lachnospirales</taxon>
        <taxon>Lachnospiraceae</taxon>
        <taxon>Lachnospira</taxon>
    </lineage>
</organism>
<accession>A0A1H5SUH7</accession>
<dbReference type="SUPFAM" id="SSF51569">
    <property type="entry name" value="Aldolase"/>
    <property type="match status" value="1"/>
</dbReference>
<feature type="domain" description="AFP-like" evidence="1">
    <location>
        <begin position="293"/>
        <end position="352"/>
    </location>
</feature>
<dbReference type="GO" id="GO:0016051">
    <property type="term" value="P:carbohydrate biosynthetic process"/>
    <property type="evidence" value="ECO:0007669"/>
    <property type="project" value="InterPro"/>
</dbReference>
<evidence type="ECO:0000313" key="2">
    <source>
        <dbReference type="EMBL" id="SEF54242.1"/>
    </source>
</evidence>
<reference evidence="2 3" key="1">
    <citation type="submission" date="2016-10" db="EMBL/GenBank/DDBJ databases">
        <authorList>
            <person name="de Groot N.N."/>
        </authorList>
    </citation>
    <scope>NUCLEOTIDE SEQUENCE [LARGE SCALE GENOMIC DNA]</scope>
    <source>
        <strain evidence="2 3">D15d</strain>
    </source>
</reference>
<dbReference type="GO" id="GO:0047444">
    <property type="term" value="F:N-acylneuraminate-9-phosphate synthase activity"/>
    <property type="evidence" value="ECO:0007669"/>
    <property type="project" value="TreeGrafter"/>
</dbReference>
<dbReference type="Proteomes" id="UP000236726">
    <property type="component" value="Unassembled WGS sequence"/>
</dbReference>
<dbReference type="STRING" id="1410661.GCA_000702205_01084"/>
<dbReference type="PANTHER" id="PTHR42966:SF1">
    <property type="entry name" value="SIALIC ACID SYNTHASE"/>
    <property type="match status" value="1"/>
</dbReference>
<dbReference type="InterPro" id="IPR057736">
    <property type="entry name" value="SAF_PseI/NeuA/NeuB"/>
</dbReference>
<dbReference type="InterPro" id="IPR013974">
    <property type="entry name" value="SAF"/>
</dbReference>
<dbReference type="CDD" id="cd11615">
    <property type="entry name" value="SAF_NeuB_like"/>
    <property type="match status" value="1"/>
</dbReference>
<dbReference type="InterPro" id="IPR036732">
    <property type="entry name" value="AFP_Neu5c_C_sf"/>
</dbReference>
<sequence length="352" mass="39196">MRSTKKFNIGDITIGGDGKDKVLVIPEIGINHEGSLETAKEMVLSAKRAGARLIKHQTHIVDDEMSHMAKEVIPGNANVSIYEIMKRCALNEEEELELKRYTEELGMVFLSTPFSRAAARRLKKFGVSAFKIGSGELNNYPLIEEIAEYGKPMIVSTGMNSMDSVDRAVNILEKYGVDYALMHTTNLYPTDPKLVRLGAMEEMMEHFPNIPIGLSDHTLNNNACIAAMALGANLVERHYTDRRDRTGPDIVCSMDEGELKDLIEAANTIPLMLGGKKEAAKEEQVTIDFAFATVVTIKPIKKGEILTKENLWVKRPGTGEIKAKDYEGILGKKAMMDIENDCQLTWDMIEED</sequence>
<dbReference type="SMART" id="SM00858">
    <property type="entry name" value="SAF"/>
    <property type="match status" value="1"/>
</dbReference>
<dbReference type="InterPro" id="IPR013132">
    <property type="entry name" value="PseI/NeuA/B-like_N"/>
</dbReference>
<keyword evidence="3" id="KW-1185">Reference proteome</keyword>
<dbReference type="InterPro" id="IPR006190">
    <property type="entry name" value="SAF_AFP_Neu5Ac"/>
</dbReference>
<dbReference type="PANTHER" id="PTHR42966">
    <property type="entry name" value="N-ACETYLNEURAMINATE SYNTHASE"/>
    <property type="match status" value="1"/>
</dbReference>
<dbReference type="PROSITE" id="PS50844">
    <property type="entry name" value="AFP_LIKE"/>
    <property type="match status" value="1"/>
</dbReference>
<dbReference type="InterPro" id="IPR051690">
    <property type="entry name" value="PseI-like"/>
</dbReference>
<dbReference type="Pfam" id="PF08666">
    <property type="entry name" value="SAF"/>
    <property type="match status" value="1"/>
</dbReference>
<dbReference type="InterPro" id="IPR013785">
    <property type="entry name" value="Aldolase_TIM"/>
</dbReference>
<dbReference type="AlphaFoldDB" id="A0A1H5SUH7"/>
<dbReference type="SUPFAM" id="SSF51269">
    <property type="entry name" value="AFP III-like domain"/>
    <property type="match status" value="1"/>
</dbReference>
<proteinExistence type="predicted"/>
<dbReference type="Pfam" id="PF03102">
    <property type="entry name" value="NeuB"/>
    <property type="match status" value="1"/>
</dbReference>
<dbReference type="EMBL" id="FNUL01000003">
    <property type="protein sequence ID" value="SEF54242.1"/>
    <property type="molecule type" value="Genomic_DNA"/>
</dbReference>
<evidence type="ECO:0000313" key="3">
    <source>
        <dbReference type="Proteomes" id="UP000236726"/>
    </source>
</evidence>
<protein>
    <submittedName>
        <fullName evidence="2">N-acetylneuraminate synthase</fullName>
    </submittedName>
</protein>
<dbReference type="Gene3D" id="3.20.20.70">
    <property type="entry name" value="Aldolase class I"/>
    <property type="match status" value="1"/>
</dbReference>
<gene>
    <name evidence="2" type="ORF">SAMN05216537_103143</name>
</gene>
<name>A0A1H5SUH7_9FIRM</name>
<dbReference type="Gene3D" id="3.90.1210.10">
    <property type="entry name" value="Antifreeze-like/N-acetylneuraminic acid synthase C-terminal domain"/>
    <property type="match status" value="1"/>
</dbReference>